<keyword evidence="4" id="KW-1185">Reference proteome</keyword>
<keyword evidence="2" id="KW-0472">Membrane</keyword>
<sequence>MAKKYAHIKNPLTVIAIFATFVELGGTVVLPLLKGEVQDQYVWFLMGFPSFLVLLFFGVLWFKHEVLYAPKDYRNDDTFLHARGIAQASQASVLDKIIEEVDETRVHTDCEPVVDSLSGKLEISVSNVPASQDASGGSASGQDEEQEGLSLEAMEQPPERAPEPTDLVRSVQDRFKQENDALDLLSREKKTYFQRNVALEGGAYIFSGASITPRETLLVEVFRPWQIFNGKKVGMIQETVSQYYHNYHLGSDHVRFKFIVLIVGADRPVLFHKSIVRLKEMFKGYGVPHEVYAVNSIQTLDRV</sequence>
<dbReference type="Proteomes" id="UP000002118">
    <property type="component" value="Segment"/>
</dbReference>
<dbReference type="EMBL" id="AY625898">
    <property type="protein sequence ID" value="AAT47234.1"/>
    <property type="molecule type" value="Genomic_DNA"/>
</dbReference>
<gene>
    <name evidence="3" type="ORF">41</name>
</gene>
<feature type="compositionally biased region" description="Low complexity" evidence="1">
    <location>
        <begin position="130"/>
        <end position="141"/>
    </location>
</feature>
<evidence type="ECO:0000256" key="1">
    <source>
        <dbReference type="SAM" id="MobiDB-lite"/>
    </source>
</evidence>
<feature type="transmembrane region" description="Helical" evidence="2">
    <location>
        <begin position="12"/>
        <end position="30"/>
    </location>
</feature>
<accession>Q5QF73</accession>
<organism evidence="3 4">
    <name type="scientific">Pseudomonas phage F116</name>
    <dbReference type="NCBI Taxonomy" id="2679904"/>
    <lineage>
        <taxon>Viruses</taxon>
        <taxon>Duplodnaviria</taxon>
        <taxon>Heunggongvirae</taxon>
        <taxon>Uroviricota</taxon>
        <taxon>Caudoviricetes</taxon>
        <taxon>Hollowayvirus</taxon>
        <taxon>Hollowayvirus F116</taxon>
    </lineage>
</organism>
<evidence type="ECO:0000313" key="4">
    <source>
        <dbReference type="Proteomes" id="UP000002118"/>
    </source>
</evidence>
<evidence type="ECO:0000313" key="3">
    <source>
        <dbReference type="EMBL" id="AAT47234.1"/>
    </source>
</evidence>
<reference evidence="3 4" key="1">
    <citation type="journal article" date="2005" name="Gene">
        <title>The genome of the Pseudomonas aeruginosa generalized transducing bacteriophage F116.</title>
        <authorList>
            <person name="Byrne M."/>
            <person name="Kropinski A.M."/>
        </authorList>
    </citation>
    <scope>NUCLEOTIDE SEQUENCE</scope>
</reference>
<evidence type="ECO:0000256" key="2">
    <source>
        <dbReference type="SAM" id="Phobius"/>
    </source>
</evidence>
<dbReference type="KEGG" id="vg:3197237"/>
<feature type="region of interest" description="Disordered" evidence="1">
    <location>
        <begin position="129"/>
        <end position="168"/>
    </location>
</feature>
<keyword evidence="2" id="KW-1133">Transmembrane helix</keyword>
<name>Q5QF73_9CAUD</name>
<dbReference type="RefSeq" id="YP_164305.1">
    <property type="nucleotide sequence ID" value="NC_006552.1"/>
</dbReference>
<protein>
    <submittedName>
        <fullName evidence="3">Uncharacterized protein</fullName>
    </submittedName>
</protein>
<proteinExistence type="predicted"/>
<keyword evidence="2" id="KW-0812">Transmembrane</keyword>
<feature type="transmembrane region" description="Helical" evidence="2">
    <location>
        <begin position="42"/>
        <end position="62"/>
    </location>
</feature>